<evidence type="ECO:0000256" key="1">
    <source>
        <dbReference type="SAM" id="MobiDB-lite"/>
    </source>
</evidence>
<dbReference type="AlphaFoldDB" id="A0A8J5TP12"/>
<feature type="region of interest" description="Disordered" evidence="1">
    <location>
        <begin position="55"/>
        <end position="155"/>
    </location>
</feature>
<feature type="compositionally biased region" description="Polar residues" evidence="1">
    <location>
        <begin position="111"/>
        <end position="121"/>
    </location>
</feature>
<accession>A0A8J5TP12</accession>
<organism evidence="2 3">
    <name type="scientific">Fusarium oxysporum f. sp. rapae</name>
    <dbReference type="NCBI Taxonomy" id="485398"/>
    <lineage>
        <taxon>Eukaryota</taxon>
        <taxon>Fungi</taxon>
        <taxon>Dikarya</taxon>
        <taxon>Ascomycota</taxon>
        <taxon>Pezizomycotina</taxon>
        <taxon>Sordariomycetes</taxon>
        <taxon>Hypocreomycetidae</taxon>
        <taxon>Hypocreales</taxon>
        <taxon>Nectriaceae</taxon>
        <taxon>Fusarium</taxon>
        <taxon>Fusarium oxysporum species complex</taxon>
    </lineage>
</organism>
<evidence type="ECO:0000313" key="3">
    <source>
        <dbReference type="Proteomes" id="UP000694050"/>
    </source>
</evidence>
<feature type="compositionally biased region" description="Basic and acidic residues" evidence="1">
    <location>
        <begin position="135"/>
        <end position="146"/>
    </location>
</feature>
<dbReference type="EMBL" id="JAELUQ010000011">
    <property type="protein sequence ID" value="KAG7406415.1"/>
    <property type="molecule type" value="Genomic_DNA"/>
</dbReference>
<gene>
    <name evidence="2" type="ORF">Forpe1208_v014104</name>
</gene>
<feature type="compositionally biased region" description="Low complexity" evidence="1">
    <location>
        <begin position="64"/>
        <end position="73"/>
    </location>
</feature>
<proteinExistence type="predicted"/>
<sequence length="155" mass="18068">MCVTIFWVHECVFCGVLKDNAYRHDPEVTGACPEFEEKLEWRYWVCPPCEEAKATDERKFPPRGQHQQQQGVQSIILFPNGPQRQNGPLFQDAPRFQSPQRFQNGPGGHHTVQQYPSQQGEQPPPFFPMGHASRRQNEPRPQGRRESHGHHHHHY</sequence>
<reference evidence="2" key="1">
    <citation type="submission" date="2021-04" db="EMBL/GenBank/DDBJ databases">
        <title>First draft genome resource for Brassicaceae pathogens Fusarium oxysporum f. sp. raphani and Fusarium oxysporum f. sp. rapae.</title>
        <authorList>
            <person name="Asai S."/>
        </authorList>
    </citation>
    <scope>NUCLEOTIDE SEQUENCE</scope>
    <source>
        <strain evidence="2">Tf1208</strain>
    </source>
</reference>
<dbReference type="Proteomes" id="UP000694050">
    <property type="component" value="Unassembled WGS sequence"/>
</dbReference>
<comment type="caution">
    <text evidence="2">The sequence shown here is derived from an EMBL/GenBank/DDBJ whole genome shotgun (WGS) entry which is preliminary data.</text>
</comment>
<evidence type="ECO:0000313" key="2">
    <source>
        <dbReference type="EMBL" id="KAG7406415.1"/>
    </source>
</evidence>
<name>A0A8J5TP12_FUSOX</name>
<protein>
    <submittedName>
        <fullName evidence="2">Uncharacterized protein</fullName>
    </submittedName>
</protein>